<protein>
    <submittedName>
        <fullName evidence="1">Uncharacterized protein</fullName>
    </submittedName>
</protein>
<comment type="caution">
    <text evidence="1">The sequence shown here is derived from an EMBL/GenBank/DDBJ whole genome shotgun (WGS) entry which is preliminary data.</text>
</comment>
<dbReference type="InterPro" id="IPR004242">
    <property type="entry name" value="Transposase_21"/>
</dbReference>
<accession>A0AAW2TTH2</accession>
<reference evidence="1" key="1">
    <citation type="submission" date="2020-06" db="EMBL/GenBank/DDBJ databases">
        <authorList>
            <person name="Li T."/>
            <person name="Hu X."/>
            <person name="Zhang T."/>
            <person name="Song X."/>
            <person name="Zhang H."/>
            <person name="Dai N."/>
            <person name="Sheng W."/>
            <person name="Hou X."/>
            <person name="Wei L."/>
        </authorList>
    </citation>
    <scope>NUCLEOTIDE SEQUENCE</scope>
    <source>
        <strain evidence="1">G02</strain>
        <tissue evidence="1">Leaf</tissue>
    </source>
</reference>
<proteinExistence type="predicted"/>
<organism evidence="1">
    <name type="scientific">Sesamum radiatum</name>
    <name type="common">Black benniseed</name>
    <dbReference type="NCBI Taxonomy" id="300843"/>
    <lineage>
        <taxon>Eukaryota</taxon>
        <taxon>Viridiplantae</taxon>
        <taxon>Streptophyta</taxon>
        <taxon>Embryophyta</taxon>
        <taxon>Tracheophyta</taxon>
        <taxon>Spermatophyta</taxon>
        <taxon>Magnoliopsida</taxon>
        <taxon>eudicotyledons</taxon>
        <taxon>Gunneridae</taxon>
        <taxon>Pentapetalae</taxon>
        <taxon>asterids</taxon>
        <taxon>lamiids</taxon>
        <taxon>Lamiales</taxon>
        <taxon>Pedaliaceae</taxon>
        <taxon>Sesamum</taxon>
    </lineage>
</organism>
<evidence type="ECO:0000313" key="1">
    <source>
        <dbReference type="EMBL" id="KAL0407964.1"/>
    </source>
</evidence>
<sequence>MCMSSKYMFLTMLIPGPSNPKRLIDVYLEPLIEELKNLWHVVVLMRYSAKNETFTIRAALMWTVNDLPAYGMTFGWSTAGVWSVQFVWKKHAFYLQNSRKVCYFNYHR</sequence>
<name>A0AAW2TTH2_SESRA</name>
<dbReference type="Pfam" id="PF02992">
    <property type="entry name" value="Transposase_21"/>
    <property type="match status" value="1"/>
</dbReference>
<dbReference type="AlphaFoldDB" id="A0AAW2TTH2"/>
<reference evidence="1" key="2">
    <citation type="journal article" date="2024" name="Plant">
        <title>Genomic evolution and insights into agronomic trait innovations of Sesamum species.</title>
        <authorList>
            <person name="Miao H."/>
            <person name="Wang L."/>
            <person name="Qu L."/>
            <person name="Liu H."/>
            <person name="Sun Y."/>
            <person name="Le M."/>
            <person name="Wang Q."/>
            <person name="Wei S."/>
            <person name="Zheng Y."/>
            <person name="Lin W."/>
            <person name="Duan Y."/>
            <person name="Cao H."/>
            <person name="Xiong S."/>
            <person name="Wang X."/>
            <person name="Wei L."/>
            <person name="Li C."/>
            <person name="Ma Q."/>
            <person name="Ju M."/>
            <person name="Zhao R."/>
            <person name="Li G."/>
            <person name="Mu C."/>
            <person name="Tian Q."/>
            <person name="Mei H."/>
            <person name="Zhang T."/>
            <person name="Gao T."/>
            <person name="Zhang H."/>
        </authorList>
    </citation>
    <scope>NUCLEOTIDE SEQUENCE</scope>
    <source>
        <strain evidence="1">G02</strain>
    </source>
</reference>
<dbReference type="EMBL" id="JACGWJ010000007">
    <property type="protein sequence ID" value="KAL0407964.1"/>
    <property type="molecule type" value="Genomic_DNA"/>
</dbReference>
<gene>
    <name evidence="1" type="ORF">Sradi_1730800</name>
</gene>